<dbReference type="InterPro" id="IPR037257">
    <property type="entry name" value="T2SS_E_N_sf"/>
</dbReference>
<dbReference type="Pfam" id="PF00437">
    <property type="entry name" value="T2SSE"/>
    <property type="match status" value="1"/>
</dbReference>
<dbReference type="InterPro" id="IPR029016">
    <property type="entry name" value="GAF-like_dom_sf"/>
</dbReference>
<comment type="similarity">
    <text evidence="1">Belongs to the GSP E family.</text>
</comment>
<dbReference type="STRING" id="115783.SAMN02745119_03249"/>
<proteinExistence type="inferred from homology"/>
<organism evidence="5 6">
    <name type="scientific">Trichlorobacter thiogenes</name>
    <dbReference type="NCBI Taxonomy" id="115783"/>
    <lineage>
        <taxon>Bacteria</taxon>
        <taxon>Pseudomonadati</taxon>
        <taxon>Thermodesulfobacteriota</taxon>
        <taxon>Desulfuromonadia</taxon>
        <taxon>Geobacterales</taxon>
        <taxon>Geobacteraceae</taxon>
        <taxon>Trichlorobacter</taxon>
    </lineage>
</organism>
<gene>
    <name evidence="5" type="ORF">SAMN02745119_03249</name>
</gene>
<accession>A0A1T4S4E5</accession>
<dbReference type="CDD" id="cd01129">
    <property type="entry name" value="PulE-GspE-like"/>
    <property type="match status" value="1"/>
</dbReference>
<evidence type="ECO:0000259" key="4">
    <source>
        <dbReference type="PROSITE" id="PS00662"/>
    </source>
</evidence>
<dbReference type="RefSeq" id="WP_078791503.1">
    <property type="nucleotide sequence ID" value="NZ_FUWR01000030.1"/>
</dbReference>
<evidence type="ECO:0000256" key="3">
    <source>
        <dbReference type="ARBA" id="ARBA00022840"/>
    </source>
</evidence>
<evidence type="ECO:0000313" key="5">
    <source>
        <dbReference type="EMBL" id="SKA23105.1"/>
    </source>
</evidence>
<dbReference type="GO" id="GO:0005886">
    <property type="term" value="C:plasma membrane"/>
    <property type="evidence" value="ECO:0007669"/>
    <property type="project" value="TreeGrafter"/>
</dbReference>
<keyword evidence="3" id="KW-0067">ATP-binding</keyword>
<dbReference type="Gene3D" id="3.30.450.90">
    <property type="match status" value="1"/>
</dbReference>
<keyword evidence="6" id="KW-1185">Reference proteome</keyword>
<dbReference type="Gene3D" id="3.40.50.300">
    <property type="entry name" value="P-loop containing nucleotide triphosphate hydrolases"/>
    <property type="match status" value="1"/>
</dbReference>
<dbReference type="SUPFAM" id="SSF52540">
    <property type="entry name" value="P-loop containing nucleoside triphosphate hydrolases"/>
    <property type="match status" value="1"/>
</dbReference>
<sequence>MDQSPAPDMSLLKQQLEYRKRLMDKINEIHSADNLNTILLHIKDSIAALFTAQRITIYLADAKRNLLISKVLSGSEVKQIVVPISDTSLAGYCALSGTVLNIKNAYDEHELKMISSNLKFDNTWDQKTGFITKQALCVPMKFQRTLIGVIQIINKQNGAPFDDTDITYALELGTSLSIAIHNIYRLQVTTKIIRQRSRYNYLLDRNLLDEKSIEKASVHPDVVKFGLDAVLMREYKVPREEMAKALSLFFGTEFIKYEPAAPPMEEELLKRIKPDRLMKEWWVPYKIENSVLYIIMDDPTDLGRQDMIKFIYPEYKRISYVGAFRDDIQSYIGLFYNRGSSMASGGSIDELINKLDSTDEPEIEQESSKVSEQDSVIVQLVNKIIIDAVQGKVSDIHIEPYPGKEDVIVRTRIDGRCKVYQRIPYKYKYAIPSRIKIMCGLDISERRKPQDGKIDFKKFGPLNVELRVATVPTAGQLEDVVMRVLASGEAALPYDKLGLTERNNKVLLECINQPYGLVLVVGPTGSGKTTTLHSAISVINTPETKIWTAEDPVEITQRGLRQVQVHPKIGFTFAAALRSFLRADPDVIMVGEMRDQETAEIGIESSLTGHLVFSTLHTNSAPETVTRLLDMELDPFSFSDAILCILAQRLCRRLCDCKQEYQPDRKELEDIILEYGVEDFKKTGINPATIKLHKAVGCAKCGDSGYKGRLGIHELLKGTDEMKTLIKRKSEIEAIRKQAINDGMTTLKQDGILKCFQGLTDLKEVRKVCIK</sequence>
<keyword evidence="2" id="KW-0547">Nucleotide-binding</keyword>
<dbReference type="InterPro" id="IPR027417">
    <property type="entry name" value="P-loop_NTPase"/>
</dbReference>
<protein>
    <submittedName>
        <fullName evidence="5">Type II secretory pathway ATPase GspE/PulE or T4P pilus assembly pathway ATPase PilB</fullName>
    </submittedName>
</protein>
<dbReference type="Gene3D" id="3.30.300.160">
    <property type="entry name" value="Type II secretion system, protein E, N-terminal domain"/>
    <property type="match status" value="1"/>
</dbReference>
<dbReference type="Gene3D" id="3.30.450.40">
    <property type="match status" value="1"/>
</dbReference>
<dbReference type="FunFam" id="3.40.50.300:FF:000398">
    <property type="entry name" value="Type IV pilus assembly ATPase PilB"/>
    <property type="match status" value="1"/>
</dbReference>
<dbReference type="AlphaFoldDB" id="A0A1T4S4E5"/>
<dbReference type="Pfam" id="PF05157">
    <property type="entry name" value="MshEN"/>
    <property type="match status" value="1"/>
</dbReference>
<dbReference type="InterPro" id="IPR001482">
    <property type="entry name" value="T2SS/T4SS_dom"/>
</dbReference>
<dbReference type="SMART" id="SM00065">
    <property type="entry name" value="GAF"/>
    <property type="match status" value="1"/>
</dbReference>
<feature type="domain" description="Bacterial type II secretion system protein E" evidence="4">
    <location>
        <begin position="581"/>
        <end position="595"/>
    </location>
</feature>
<dbReference type="OrthoDB" id="9805147at2"/>
<dbReference type="PANTHER" id="PTHR30258:SF1">
    <property type="entry name" value="PROTEIN TRANSPORT PROTEIN HOFB HOMOLOG"/>
    <property type="match status" value="1"/>
</dbReference>
<dbReference type="Proteomes" id="UP000190102">
    <property type="component" value="Unassembled WGS sequence"/>
</dbReference>
<dbReference type="GO" id="GO:0005524">
    <property type="term" value="F:ATP binding"/>
    <property type="evidence" value="ECO:0007669"/>
    <property type="project" value="UniProtKB-KW"/>
</dbReference>
<dbReference type="EMBL" id="FUWR01000030">
    <property type="protein sequence ID" value="SKA23105.1"/>
    <property type="molecule type" value="Genomic_DNA"/>
</dbReference>
<evidence type="ECO:0000313" key="6">
    <source>
        <dbReference type="Proteomes" id="UP000190102"/>
    </source>
</evidence>
<dbReference type="InterPro" id="IPR007831">
    <property type="entry name" value="T2SS_GspE_N"/>
</dbReference>
<reference evidence="6" key="1">
    <citation type="submission" date="2017-02" db="EMBL/GenBank/DDBJ databases">
        <authorList>
            <person name="Varghese N."/>
            <person name="Submissions S."/>
        </authorList>
    </citation>
    <scope>NUCLEOTIDE SEQUENCE [LARGE SCALE GENOMIC DNA]</scope>
    <source>
        <strain evidence="6">ATCC BAA-34</strain>
    </source>
</reference>
<dbReference type="SUPFAM" id="SSF55781">
    <property type="entry name" value="GAF domain-like"/>
    <property type="match status" value="1"/>
</dbReference>
<dbReference type="PANTHER" id="PTHR30258">
    <property type="entry name" value="TYPE II SECRETION SYSTEM PROTEIN GSPE-RELATED"/>
    <property type="match status" value="1"/>
</dbReference>
<dbReference type="SUPFAM" id="SSF160246">
    <property type="entry name" value="EspE N-terminal domain-like"/>
    <property type="match status" value="1"/>
</dbReference>
<dbReference type="GO" id="GO:0016887">
    <property type="term" value="F:ATP hydrolysis activity"/>
    <property type="evidence" value="ECO:0007669"/>
    <property type="project" value="TreeGrafter"/>
</dbReference>
<dbReference type="Pfam" id="PF01590">
    <property type="entry name" value="GAF"/>
    <property type="match status" value="1"/>
</dbReference>
<evidence type="ECO:0000256" key="2">
    <source>
        <dbReference type="ARBA" id="ARBA00022741"/>
    </source>
</evidence>
<dbReference type="InterPro" id="IPR003018">
    <property type="entry name" value="GAF"/>
</dbReference>
<name>A0A1T4S4E5_9BACT</name>
<evidence type="ECO:0000256" key="1">
    <source>
        <dbReference type="ARBA" id="ARBA00006611"/>
    </source>
</evidence>
<dbReference type="PROSITE" id="PS00662">
    <property type="entry name" value="T2SP_E"/>
    <property type="match status" value="1"/>
</dbReference>